<evidence type="ECO:0000313" key="2">
    <source>
        <dbReference type="EMBL" id="AAR35156.1"/>
    </source>
</evidence>
<feature type="region of interest" description="Disordered" evidence="1">
    <location>
        <begin position="30"/>
        <end position="56"/>
    </location>
</feature>
<dbReference type="InParanoid" id="Q74C95"/>
<dbReference type="RefSeq" id="WP_010942423.1">
    <property type="nucleotide sequence ID" value="NC_002939.5"/>
</dbReference>
<organism evidence="2 3">
    <name type="scientific">Geobacter sulfurreducens (strain ATCC 51573 / DSM 12127 / PCA)</name>
    <dbReference type="NCBI Taxonomy" id="243231"/>
    <lineage>
        <taxon>Bacteria</taxon>
        <taxon>Pseudomonadati</taxon>
        <taxon>Thermodesulfobacteriota</taxon>
        <taxon>Desulfuromonadia</taxon>
        <taxon>Geobacterales</taxon>
        <taxon>Geobacteraceae</taxon>
        <taxon>Geobacter</taxon>
    </lineage>
</organism>
<evidence type="ECO:0000256" key="1">
    <source>
        <dbReference type="SAM" id="MobiDB-lite"/>
    </source>
</evidence>
<dbReference type="KEGG" id="gsu:GSU1779"/>
<protein>
    <submittedName>
        <fullName evidence="2">Type II secretion system protein PulP, putative</fullName>
    </submittedName>
</protein>
<feature type="compositionally biased region" description="Polar residues" evidence="1">
    <location>
        <begin position="30"/>
        <end position="43"/>
    </location>
</feature>
<dbReference type="Proteomes" id="UP000000577">
    <property type="component" value="Chromosome"/>
</dbReference>
<keyword evidence="3" id="KW-1185">Reference proteome</keyword>
<dbReference type="EMBL" id="AE017180">
    <property type="protein sequence ID" value="AAR35156.1"/>
    <property type="molecule type" value="Genomic_DNA"/>
</dbReference>
<gene>
    <name evidence="2" type="primary">pulP</name>
    <name evidence="2" type="ordered locus">GSU1779</name>
</gene>
<dbReference type="eggNOG" id="ENOG5033702">
    <property type="taxonomic scope" value="Bacteria"/>
</dbReference>
<dbReference type="EnsemblBacteria" id="AAR35156">
    <property type="protein sequence ID" value="AAR35156"/>
    <property type="gene ID" value="GSU1779"/>
</dbReference>
<dbReference type="HOGENOM" id="CLU_1270797_0_0_7"/>
<reference evidence="2 3" key="2">
    <citation type="journal article" date="2012" name="BMC Genomics">
        <title>Comparative genomic analysis of Geobacter sulfurreducens KN400, a strain with enhanced capacity for extracellular electron transfer and electricity production.</title>
        <authorList>
            <person name="Butler J.E."/>
            <person name="Young N.D."/>
            <person name="Aklujkar M."/>
            <person name="Lovley D.R."/>
        </authorList>
    </citation>
    <scope>NUCLEOTIDE SEQUENCE [LARGE SCALE GENOMIC DNA]</scope>
    <source>
        <strain evidence="3">ATCC 51573 / DSM 12127 / PCA</strain>
    </source>
</reference>
<dbReference type="OrthoDB" id="5396647at2"/>
<dbReference type="AlphaFoldDB" id="Q74C95"/>
<proteinExistence type="predicted"/>
<reference evidence="2 3" key="1">
    <citation type="journal article" date="2003" name="Science">
        <title>Genome of Geobacter sulfurreducens: metal reduction in subsurface environments.</title>
        <authorList>
            <person name="Methe B.A."/>
            <person name="Nelson K.E."/>
            <person name="Eisen J.A."/>
            <person name="Paulsen I.T."/>
            <person name="Nelson W."/>
            <person name="Heidelberg J.F."/>
            <person name="Wu D."/>
            <person name="Wu M."/>
            <person name="Ward N."/>
            <person name="Beanan M.J."/>
            <person name="Dodson R.J."/>
            <person name="Madupu R."/>
            <person name="Brinkac L.M."/>
            <person name="Daugherty S.C."/>
            <person name="DeBoy R.T."/>
            <person name="Durkin A.S."/>
            <person name="Gwinn M."/>
            <person name="Kolonay J.F."/>
            <person name="Sullivan S.A."/>
            <person name="Haft D.H."/>
            <person name="Selengut J."/>
            <person name="Davidsen T.M."/>
            <person name="Zafar N."/>
            <person name="White O."/>
            <person name="Tran B."/>
            <person name="Romero C."/>
            <person name="Forberger H.A."/>
            <person name="Weidman J."/>
            <person name="Khouri H."/>
            <person name="Feldblyum T.V."/>
            <person name="Utterback T.R."/>
            <person name="Van Aken S.E."/>
            <person name="Lovley D.R."/>
            <person name="Fraser C.M."/>
        </authorList>
    </citation>
    <scope>NUCLEOTIDE SEQUENCE [LARGE SCALE GENOMIC DNA]</scope>
    <source>
        <strain evidence="3">ATCC 51573 / DSM 12127 / PCA</strain>
    </source>
</reference>
<dbReference type="STRING" id="243231.GSU1779"/>
<evidence type="ECO:0000313" key="3">
    <source>
        <dbReference type="Proteomes" id="UP000000577"/>
    </source>
</evidence>
<name>Q74C95_GEOSL</name>
<feature type="compositionally biased region" description="Basic and acidic residues" evidence="1">
    <location>
        <begin position="44"/>
        <end position="56"/>
    </location>
</feature>
<dbReference type="PATRIC" id="fig|243231.5.peg.1818"/>
<accession>Q74C95</accession>
<sequence length="206" mass="22946">MNRQRLILAILLVVLGLSLIYSYVRSPRQQTVTSLPSTTSTKAPSRDRKAAPAKPVTDETRVRLDLLECSKGRFAGFRRNIFRPIFHDETKVPPAPPVLPRPIPPPLPPRPVLPSPPPSVVPPQPPPVVRDMARFTFLGFLKKENRKTIFLAKDKEIILVRQGDKIAGIYEAVNITDEALSIRSTTDGSEIVIPLVENRPLSGQIR</sequence>